<dbReference type="Pfam" id="PF13177">
    <property type="entry name" value="DNA_pol3_delta2"/>
    <property type="match status" value="1"/>
</dbReference>
<dbReference type="InterPro" id="IPR050238">
    <property type="entry name" value="DNA_Rep/Repair_Clamp_Loader"/>
</dbReference>
<dbReference type="PANTHER" id="PTHR11669:SF8">
    <property type="entry name" value="DNA POLYMERASE III SUBUNIT DELTA"/>
    <property type="match status" value="1"/>
</dbReference>
<dbReference type="EMBL" id="AMCI01003577">
    <property type="protein sequence ID" value="EJW99978.1"/>
    <property type="molecule type" value="Genomic_DNA"/>
</dbReference>
<reference evidence="1" key="1">
    <citation type="journal article" date="2012" name="PLoS ONE">
        <title>Gene sets for utilization of primary and secondary nutrition supplies in the distal gut of endangered iberian lynx.</title>
        <authorList>
            <person name="Alcaide M."/>
            <person name="Messina E."/>
            <person name="Richter M."/>
            <person name="Bargiela R."/>
            <person name="Peplies J."/>
            <person name="Huws S.A."/>
            <person name="Newbold C.J."/>
            <person name="Golyshin P.N."/>
            <person name="Simon M.A."/>
            <person name="Lopez G."/>
            <person name="Yakimov M.M."/>
            <person name="Ferrer M."/>
        </authorList>
    </citation>
    <scope>NUCLEOTIDE SEQUENCE</scope>
</reference>
<comment type="caution">
    <text evidence="1">The sequence shown here is derived from an EMBL/GenBank/DDBJ whole genome shotgun (WGS) entry which is preliminary data.</text>
</comment>
<protein>
    <submittedName>
        <fullName evidence="1">DNA polymerase III, gamma and tau subunit</fullName>
    </submittedName>
</protein>
<dbReference type="AlphaFoldDB" id="J9FZH0"/>
<dbReference type="GO" id="GO:0006261">
    <property type="term" value="P:DNA-templated DNA replication"/>
    <property type="evidence" value="ECO:0007669"/>
    <property type="project" value="TreeGrafter"/>
</dbReference>
<proteinExistence type="predicted"/>
<sequence length="405" mass="46962">MRSVPEQAAPRYLPFVSLRLHHPIQKTSLMLFGQVIGQSSIKSQIQRMLKKERIPHALLFAGPEGSGKLPMALALATRLLCEQPTAEGEPCHKCHQCSMTQKLAHPDLHFMFPNVKPEGTARTVVSDDFLPEWRKQVQESPYFTLQMWQRCMKAEKKQAQIMVGDANAIIEKLAIRSNQTGKQVVVIWMAELMRTETANKLLKILEEPPIQTYFILTADHPERLLPTTLSRTQRIDFPPLTVSDIQQNLCTQYGLQEEDARFVANASAGNYIQALKQIGTDANEARFFDLFVLFMRLCYSRNILELHKWAEEISQWGREEQKAFLEYSQRLVRENFMYNFHLPELNYMTRKESDFSVRFARFINERNVIGIQEELEDAQRDIEQNVNARMVFFDLALKMIVLLIQ</sequence>
<organism evidence="1">
    <name type="scientific">gut metagenome</name>
    <dbReference type="NCBI Taxonomy" id="749906"/>
    <lineage>
        <taxon>unclassified sequences</taxon>
        <taxon>metagenomes</taxon>
        <taxon>organismal metagenomes</taxon>
    </lineage>
</organism>
<dbReference type="SUPFAM" id="SSF52540">
    <property type="entry name" value="P-loop containing nucleoside triphosphate hydrolases"/>
    <property type="match status" value="1"/>
</dbReference>
<evidence type="ECO:0000313" key="1">
    <source>
        <dbReference type="EMBL" id="EJW99978.1"/>
    </source>
</evidence>
<accession>J9FZH0</accession>
<name>J9FZH0_9ZZZZ</name>
<gene>
    <name evidence="1" type="ORF">EVA_11911</name>
</gene>
<dbReference type="Gene3D" id="3.40.50.300">
    <property type="entry name" value="P-loop containing nucleotide triphosphate hydrolases"/>
    <property type="match status" value="1"/>
</dbReference>
<dbReference type="InterPro" id="IPR027417">
    <property type="entry name" value="P-loop_NTPase"/>
</dbReference>
<dbReference type="PANTHER" id="PTHR11669">
    <property type="entry name" value="REPLICATION FACTOR C / DNA POLYMERASE III GAMMA-TAU SUBUNIT"/>
    <property type="match status" value="1"/>
</dbReference>